<sequence length="366" mass="39859">MNKNNSDDKNEQEDELILSFQGQQLKLNTSDEGEKIAEKIRDFPKMETFEMRGNTLGFEAAVPIASALETQPYLRRALWSDMFTGRLKEEIPKTLKCLCDAVNLSGARLKELDLSDNAIGPMAVPGIKDFLASESAFELKILKLNNCGLGIAGKTIAQSLIECHKKSLHSDTPLQLKIFVAGRNRLEYESTAALAEAFKVIGTLEEISMPQNGIRAEGIILLTEAIKQNPSLKRLNLGDNTFGNPGAIGMAAVLKDLTQLEIVDFSDCLCRDKGSMAIAHSLSSSKCPLKELNLSGGEITTDAAKNIVKTLHTLTSLKSLKIGVNCFGSEFSSFLEFAEPFGFVDPGTESDDQGSLSEVSEDEDDD</sequence>
<protein>
    <recommendedName>
        <fullName evidence="7">Ran GTPase-activating protein 1</fullName>
    </recommendedName>
</protein>
<evidence type="ECO:0000256" key="1">
    <source>
        <dbReference type="ARBA" id="ARBA00022468"/>
    </source>
</evidence>
<organism evidence="5 6">
    <name type="scientific">Meloidogyne graminicola</name>
    <dbReference type="NCBI Taxonomy" id="189291"/>
    <lineage>
        <taxon>Eukaryota</taxon>
        <taxon>Metazoa</taxon>
        <taxon>Ecdysozoa</taxon>
        <taxon>Nematoda</taxon>
        <taxon>Chromadorea</taxon>
        <taxon>Rhabditida</taxon>
        <taxon>Tylenchina</taxon>
        <taxon>Tylenchomorpha</taxon>
        <taxon>Tylenchoidea</taxon>
        <taxon>Meloidogynidae</taxon>
        <taxon>Meloidogyninae</taxon>
        <taxon>Meloidogyne</taxon>
    </lineage>
</organism>
<dbReference type="EMBL" id="JABEBT010000010">
    <property type="protein sequence ID" value="KAF7638726.1"/>
    <property type="molecule type" value="Genomic_DNA"/>
</dbReference>
<accession>A0A8T0A0B2</accession>
<dbReference type="Pfam" id="PF13516">
    <property type="entry name" value="LRR_6"/>
    <property type="match status" value="3"/>
</dbReference>
<reference evidence="5" key="1">
    <citation type="journal article" date="2020" name="Ecol. Evol.">
        <title>Genome structure and content of the rice root-knot nematode (Meloidogyne graminicola).</title>
        <authorList>
            <person name="Phan N.T."/>
            <person name="Danchin E.G.J."/>
            <person name="Klopp C."/>
            <person name="Perfus-Barbeoch L."/>
            <person name="Kozlowski D.K."/>
            <person name="Koutsovoulos G.D."/>
            <person name="Lopez-Roques C."/>
            <person name="Bouchez O."/>
            <person name="Zahm M."/>
            <person name="Besnard G."/>
            <person name="Bellafiore S."/>
        </authorList>
    </citation>
    <scope>NUCLEOTIDE SEQUENCE</scope>
    <source>
        <strain evidence="5">VN-18</strain>
    </source>
</reference>
<dbReference type="GO" id="GO:0048471">
    <property type="term" value="C:perinuclear region of cytoplasm"/>
    <property type="evidence" value="ECO:0007669"/>
    <property type="project" value="TreeGrafter"/>
</dbReference>
<dbReference type="PANTHER" id="PTHR24113:SF12">
    <property type="entry name" value="RAN GTPASE-ACTIVATING PROTEIN 1"/>
    <property type="match status" value="1"/>
</dbReference>
<dbReference type="GO" id="GO:0005634">
    <property type="term" value="C:nucleus"/>
    <property type="evidence" value="ECO:0007669"/>
    <property type="project" value="TreeGrafter"/>
</dbReference>
<keyword evidence="2" id="KW-0433">Leucine-rich repeat</keyword>
<dbReference type="SMART" id="SM00368">
    <property type="entry name" value="LRR_RI"/>
    <property type="match status" value="7"/>
</dbReference>
<keyword evidence="6" id="KW-1185">Reference proteome</keyword>
<dbReference type="OrthoDB" id="184583at2759"/>
<evidence type="ECO:0000256" key="2">
    <source>
        <dbReference type="ARBA" id="ARBA00022614"/>
    </source>
</evidence>
<dbReference type="Proteomes" id="UP000605970">
    <property type="component" value="Unassembled WGS sequence"/>
</dbReference>
<feature type="region of interest" description="Disordered" evidence="4">
    <location>
        <begin position="345"/>
        <end position="366"/>
    </location>
</feature>
<evidence type="ECO:0000256" key="4">
    <source>
        <dbReference type="SAM" id="MobiDB-lite"/>
    </source>
</evidence>
<dbReference type="Gene3D" id="3.80.10.10">
    <property type="entry name" value="Ribonuclease Inhibitor"/>
    <property type="match status" value="1"/>
</dbReference>
<dbReference type="CDD" id="cd00116">
    <property type="entry name" value="LRR_RI"/>
    <property type="match status" value="1"/>
</dbReference>
<dbReference type="InterPro" id="IPR032675">
    <property type="entry name" value="LRR_dom_sf"/>
</dbReference>
<dbReference type="AlphaFoldDB" id="A0A8T0A0B2"/>
<evidence type="ECO:0008006" key="7">
    <source>
        <dbReference type="Google" id="ProtNLM"/>
    </source>
</evidence>
<evidence type="ECO:0000313" key="6">
    <source>
        <dbReference type="Proteomes" id="UP000605970"/>
    </source>
</evidence>
<dbReference type="PANTHER" id="PTHR24113">
    <property type="entry name" value="RAN GTPASE-ACTIVATING PROTEIN 1"/>
    <property type="match status" value="1"/>
</dbReference>
<dbReference type="InterPro" id="IPR027038">
    <property type="entry name" value="RanGap"/>
</dbReference>
<gene>
    <name evidence="5" type="ORF">Mgra_00001808</name>
</gene>
<comment type="caution">
    <text evidence="5">The sequence shown here is derived from an EMBL/GenBank/DDBJ whole genome shotgun (WGS) entry which is preliminary data.</text>
</comment>
<keyword evidence="1" id="KW-0343">GTPase activation</keyword>
<keyword evidence="3" id="KW-0677">Repeat</keyword>
<dbReference type="GO" id="GO:0006913">
    <property type="term" value="P:nucleocytoplasmic transport"/>
    <property type="evidence" value="ECO:0007669"/>
    <property type="project" value="TreeGrafter"/>
</dbReference>
<evidence type="ECO:0000313" key="5">
    <source>
        <dbReference type="EMBL" id="KAF7638726.1"/>
    </source>
</evidence>
<dbReference type="SUPFAM" id="SSF52047">
    <property type="entry name" value="RNI-like"/>
    <property type="match status" value="1"/>
</dbReference>
<dbReference type="GO" id="GO:0005829">
    <property type="term" value="C:cytosol"/>
    <property type="evidence" value="ECO:0007669"/>
    <property type="project" value="TreeGrafter"/>
</dbReference>
<dbReference type="GO" id="GO:0031267">
    <property type="term" value="F:small GTPase binding"/>
    <property type="evidence" value="ECO:0007669"/>
    <property type="project" value="TreeGrafter"/>
</dbReference>
<evidence type="ECO:0000256" key="3">
    <source>
        <dbReference type="ARBA" id="ARBA00022737"/>
    </source>
</evidence>
<dbReference type="GO" id="GO:0005096">
    <property type="term" value="F:GTPase activator activity"/>
    <property type="evidence" value="ECO:0007669"/>
    <property type="project" value="UniProtKB-KW"/>
</dbReference>
<name>A0A8T0A0B2_9BILA</name>
<proteinExistence type="predicted"/>
<dbReference type="InterPro" id="IPR001611">
    <property type="entry name" value="Leu-rich_rpt"/>
</dbReference>